<evidence type="ECO:0000313" key="3">
    <source>
        <dbReference type="Proteomes" id="UP000231474"/>
    </source>
</evidence>
<comment type="caution">
    <text evidence="2">The sequence shown here is derived from an EMBL/GenBank/DDBJ whole genome shotgun (WGS) entry which is preliminary data.</text>
</comment>
<feature type="transmembrane region" description="Helical" evidence="1">
    <location>
        <begin position="34"/>
        <end position="54"/>
    </location>
</feature>
<dbReference type="Proteomes" id="UP000231474">
    <property type="component" value="Unassembled WGS sequence"/>
</dbReference>
<feature type="transmembrane region" description="Helical" evidence="1">
    <location>
        <begin position="83"/>
        <end position="99"/>
    </location>
</feature>
<gene>
    <name evidence="2" type="ORF">COU95_03115</name>
</gene>
<dbReference type="AlphaFoldDB" id="A0A2M8L340"/>
<organism evidence="2 3">
    <name type="scientific">Candidatus Shapirobacteria bacterium CG10_big_fil_rev_8_21_14_0_10_40_9</name>
    <dbReference type="NCBI Taxonomy" id="1974888"/>
    <lineage>
        <taxon>Bacteria</taxon>
        <taxon>Candidatus Shapironibacteriota</taxon>
    </lineage>
</organism>
<feature type="transmembrane region" description="Helical" evidence="1">
    <location>
        <begin position="7"/>
        <end position="28"/>
    </location>
</feature>
<accession>A0A2M8L340</accession>
<evidence type="ECO:0000256" key="1">
    <source>
        <dbReference type="SAM" id="Phobius"/>
    </source>
</evidence>
<proteinExistence type="predicted"/>
<protein>
    <submittedName>
        <fullName evidence="2">Uncharacterized protein</fullName>
    </submittedName>
</protein>
<keyword evidence="1" id="KW-1133">Transmembrane helix</keyword>
<keyword evidence="1" id="KW-0472">Membrane</keyword>
<sequence length="102" mass="12121">MTRRKNFLPTFLLTILFWLCWIYILLFTAPESNFLLFTFYFLLFLSLFLTFSLIFANSRRGFLLVLGITGVVFLQQIKLLNILNLILLLGILLSFELYFSRH</sequence>
<name>A0A2M8L340_9BACT</name>
<evidence type="ECO:0000313" key="2">
    <source>
        <dbReference type="EMBL" id="PJE67308.1"/>
    </source>
</evidence>
<keyword evidence="1" id="KW-0812">Transmembrane</keyword>
<reference evidence="3" key="1">
    <citation type="submission" date="2017-09" db="EMBL/GenBank/DDBJ databases">
        <title>Depth-based differentiation of microbial function through sediment-hosted aquifers and enrichment of novel symbionts in the deep terrestrial subsurface.</title>
        <authorList>
            <person name="Probst A.J."/>
            <person name="Ladd B."/>
            <person name="Jarett J.K."/>
            <person name="Geller-Mcgrath D.E."/>
            <person name="Sieber C.M.K."/>
            <person name="Emerson J.B."/>
            <person name="Anantharaman K."/>
            <person name="Thomas B.C."/>
            <person name="Malmstrom R."/>
            <person name="Stieglmeier M."/>
            <person name="Klingl A."/>
            <person name="Woyke T."/>
            <person name="Ryan C.M."/>
            <person name="Banfield J.F."/>
        </authorList>
    </citation>
    <scope>NUCLEOTIDE SEQUENCE [LARGE SCALE GENOMIC DNA]</scope>
</reference>
<dbReference type="EMBL" id="PFEK01000062">
    <property type="protein sequence ID" value="PJE67308.1"/>
    <property type="molecule type" value="Genomic_DNA"/>
</dbReference>